<comment type="similarity">
    <text evidence="3">Belongs to the tryptophan 2-monooxygenase family.</text>
</comment>
<name>A0ABS5VSW4_9BACT</name>
<evidence type="ECO:0000313" key="11">
    <source>
        <dbReference type="Proteomes" id="UP000772618"/>
    </source>
</evidence>
<evidence type="ECO:0000256" key="2">
    <source>
        <dbReference type="ARBA" id="ARBA00004814"/>
    </source>
</evidence>
<gene>
    <name evidence="10" type="ORF">KK060_11430</name>
</gene>
<evidence type="ECO:0000256" key="3">
    <source>
        <dbReference type="ARBA" id="ARBA00005833"/>
    </source>
</evidence>
<dbReference type="SUPFAM" id="SSF54373">
    <property type="entry name" value="FAD-linked reductases, C-terminal domain"/>
    <property type="match status" value="1"/>
</dbReference>
<dbReference type="Gene3D" id="3.50.50.60">
    <property type="entry name" value="FAD/NAD(P)-binding domain"/>
    <property type="match status" value="1"/>
</dbReference>
<accession>A0ABS5VSW4</accession>
<keyword evidence="11" id="KW-1185">Reference proteome</keyword>
<dbReference type="RefSeq" id="WP_254153858.1">
    <property type="nucleotide sequence ID" value="NZ_JAHESD010000022.1"/>
</dbReference>
<comment type="catalytic activity">
    <reaction evidence="8">
        <text>L-tryptophan + O2 = indole-3-acetamide + CO2 + H2O</text>
        <dbReference type="Rhea" id="RHEA:16165"/>
        <dbReference type="ChEBI" id="CHEBI:15377"/>
        <dbReference type="ChEBI" id="CHEBI:15379"/>
        <dbReference type="ChEBI" id="CHEBI:16031"/>
        <dbReference type="ChEBI" id="CHEBI:16526"/>
        <dbReference type="ChEBI" id="CHEBI:57912"/>
        <dbReference type="EC" id="1.13.12.3"/>
    </reaction>
</comment>
<evidence type="ECO:0000313" key="10">
    <source>
        <dbReference type="EMBL" id="MBT1703897.1"/>
    </source>
</evidence>
<dbReference type="InterPro" id="IPR001613">
    <property type="entry name" value="Flavin_amine_oxidase"/>
</dbReference>
<comment type="caution">
    <text evidence="10">The sequence shown here is derived from an EMBL/GenBank/DDBJ whole genome shotgun (WGS) entry which is preliminary data.</text>
</comment>
<evidence type="ECO:0000256" key="8">
    <source>
        <dbReference type="ARBA" id="ARBA00047321"/>
    </source>
</evidence>
<keyword evidence="7" id="KW-0073">Auxin biosynthesis</keyword>
<sequence length="422" mass="47746">MSENIIIVGAGVSGLLAAKTLLENNYNVTIVEARDRIGGRVHTINAPFTVPVETGAEFIHGDLPLTTAILKEARIRAHAMEGRSYKIEKGALAEDDMFDTNWDQLIKALNALREDMPIGTFLDQQFSGENNRRLFESVVKFVEGYDAADIRQVSSFALREEWSESNDDMQLRMVKGYQEIIQYLCKHIEDLNGKIHLSSPVKQIEWKKNVRLITQQGAFYEGDRAIVTVPISILQRKEIEFTPTIPNYENAFNDIGFGGVIKFLFEFKETIWESRSPRRMKDAGFIFSDAPVPTWWTQEPEKRRLLTGWLGGPITYHHNYGEGELYGRAIDSLAYILSLPKKDIEDQIHAYHIANWVADPYARGAYAYPTVKTQPVRQLLSTPLENKIYFCGEALYEGPAMGTVEAGLTSGLECARKIMALK</sequence>
<dbReference type="InterPro" id="IPR002937">
    <property type="entry name" value="Amino_oxidase"/>
</dbReference>
<dbReference type="InterPro" id="IPR050281">
    <property type="entry name" value="Flavin_monoamine_oxidase"/>
</dbReference>
<protein>
    <recommendedName>
        <fullName evidence="5">Tryptophan 2-monooxygenase</fullName>
        <ecNumber evidence="4">1.13.12.3</ecNumber>
    </recommendedName>
</protein>
<evidence type="ECO:0000256" key="6">
    <source>
        <dbReference type="ARBA" id="ARBA00023002"/>
    </source>
</evidence>
<dbReference type="PANTHER" id="PTHR10742">
    <property type="entry name" value="FLAVIN MONOAMINE OXIDASE"/>
    <property type="match status" value="1"/>
</dbReference>
<feature type="domain" description="Amine oxidase" evidence="9">
    <location>
        <begin position="12"/>
        <end position="419"/>
    </location>
</feature>
<keyword evidence="6" id="KW-0560">Oxidoreductase</keyword>
<evidence type="ECO:0000256" key="1">
    <source>
        <dbReference type="ARBA" id="ARBA00001974"/>
    </source>
</evidence>
<reference evidence="10 11" key="1">
    <citation type="submission" date="2021-05" db="EMBL/GenBank/DDBJ databases">
        <title>A Polyphasic approach of four new species of the genus Ohtaekwangia: Ohtaekwangia histidinii sp. nov., Ohtaekwangia cretensis sp. nov., Ohtaekwangia indiensis sp. nov., Ohtaekwangia reichenbachii sp. nov. from diverse environment.</title>
        <authorList>
            <person name="Octaviana S."/>
        </authorList>
    </citation>
    <scope>NUCLEOTIDE SEQUENCE [LARGE SCALE GENOMIC DNA]</scope>
    <source>
        <strain evidence="10 11">PWU20</strain>
    </source>
</reference>
<comment type="pathway">
    <text evidence="2">Plant hormone metabolism; auxin biosynthesis.</text>
</comment>
<dbReference type="PANTHER" id="PTHR10742:SF410">
    <property type="entry name" value="LYSINE-SPECIFIC HISTONE DEMETHYLASE 2"/>
    <property type="match status" value="1"/>
</dbReference>
<dbReference type="EC" id="1.13.12.3" evidence="4"/>
<evidence type="ECO:0000256" key="4">
    <source>
        <dbReference type="ARBA" id="ARBA00012535"/>
    </source>
</evidence>
<organism evidence="10 11">
    <name type="scientific">Chryseosolibacter indicus</name>
    <dbReference type="NCBI Taxonomy" id="2782351"/>
    <lineage>
        <taxon>Bacteria</taxon>
        <taxon>Pseudomonadati</taxon>
        <taxon>Bacteroidota</taxon>
        <taxon>Cytophagia</taxon>
        <taxon>Cytophagales</taxon>
        <taxon>Chryseotaleaceae</taxon>
        <taxon>Chryseosolibacter</taxon>
    </lineage>
</organism>
<evidence type="ECO:0000256" key="5">
    <source>
        <dbReference type="ARBA" id="ARBA00017871"/>
    </source>
</evidence>
<dbReference type="InterPro" id="IPR036188">
    <property type="entry name" value="FAD/NAD-bd_sf"/>
</dbReference>
<dbReference type="Pfam" id="PF01593">
    <property type="entry name" value="Amino_oxidase"/>
    <property type="match status" value="1"/>
</dbReference>
<evidence type="ECO:0000256" key="7">
    <source>
        <dbReference type="ARBA" id="ARBA00023070"/>
    </source>
</evidence>
<comment type="cofactor">
    <cofactor evidence="1">
        <name>FAD</name>
        <dbReference type="ChEBI" id="CHEBI:57692"/>
    </cofactor>
</comment>
<dbReference type="Proteomes" id="UP000772618">
    <property type="component" value="Unassembled WGS sequence"/>
</dbReference>
<dbReference type="EMBL" id="JAHESD010000022">
    <property type="protein sequence ID" value="MBT1703897.1"/>
    <property type="molecule type" value="Genomic_DNA"/>
</dbReference>
<dbReference type="PRINTS" id="PR00757">
    <property type="entry name" value="AMINEOXDASEF"/>
</dbReference>
<dbReference type="SUPFAM" id="SSF51905">
    <property type="entry name" value="FAD/NAD(P)-binding domain"/>
    <property type="match status" value="1"/>
</dbReference>
<proteinExistence type="inferred from homology"/>
<evidence type="ECO:0000259" key="9">
    <source>
        <dbReference type="Pfam" id="PF01593"/>
    </source>
</evidence>